<reference evidence="1 2" key="1">
    <citation type="submission" date="2024-02" db="EMBL/GenBank/DDBJ databases">
        <authorList>
            <person name="Chen Y."/>
            <person name="Shah S."/>
            <person name="Dougan E. K."/>
            <person name="Thang M."/>
            <person name="Chan C."/>
        </authorList>
    </citation>
    <scope>NUCLEOTIDE SEQUENCE [LARGE SCALE GENOMIC DNA]</scope>
</reference>
<dbReference type="EMBL" id="CAXAMN010017780">
    <property type="protein sequence ID" value="CAK9051255.1"/>
    <property type="molecule type" value="Genomic_DNA"/>
</dbReference>
<evidence type="ECO:0000313" key="2">
    <source>
        <dbReference type="Proteomes" id="UP001642484"/>
    </source>
</evidence>
<dbReference type="Proteomes" id="UP001642484">
    <property type="component" value="Unassembled WGS sequence"/>
</dbReference>
<gene>
    <name evidence="1" type="ORF">CCMP2556_LOCUS26045</name>
</gene>
<protein>
    <submittedName>
        <fullName evidence="1">Uncharacterized protein</fullName>
    </submittedName>
</protein>
<evidence type="ECO:0000313" key="1">
    <source>
        <dbReference type="EMBL" id="CAK9051255.1"/>
    </source>
</evidence>
<proteinExistence type="predicted"/>
<accession>A0ABP0MIF8</accession>
<keyword evidence="2" id="KW-1185">Reference proteome</keyword>
<comment type="caution">
    <text evidence="1">The sequence shown here is derived from an EMBL/GenBank/DDBJ whole genome shotgun (WGS) entry which is preliminary data.</text>
</comment>
<sequence>MTIQAGSRIQEKYQQLGWRRDGTAEGFPEKRISLMLPVFQQIALWDQEPDPSCAEFSQLWREPALYRLTNGLLISIAERYGSADYVAKNGPDVAIQQATRNVAAALFGFSDDPNVRYLRALPEDLVSSILQKHGLD</sequence>
<organism evidence="1 2">
    <name type="scientific">Durusdinium trenchii</name>
    <dbReference type="NCBI Taxonomy" id="1381693"/>
    <lineage>
        <taxon>Eukaryota</taxon>
        <taxon>Sar</taxon>
        <taxon>Alveolata</taxon>
        <taxon>Dinophyceae</taxon>
        <taxon>Suessiales</taxon>
        <taxon>Symbiodiniaceae</taxon>
        <taxon>Durusdinium</taxon>
    </lineage>
</organism>
<name>A0ABP0MIF8_9DINO</name>